<name>N1QHE0_SPHMS</name>
<dbReference type="OMA" id="KMDNMRL"/>
<evidence type="ECO:0000313" key="3">
    <source>
        <dbReference type="EMBL" id="EMF16605.1"/>
    </source>
</evidence>
<dbReference type="Pfam" id="PF13649">
    <property type="entry name" value="Methyltransf_25"/>
    <property type="match status" value="1"/>
</dbReference>
<dbReference type="GO" id="GO:0005783">
    <property type="term" value="C:endoplasmic reticulum"/>
    <property type="evidence" value="ECO:0007669"/>
    <property type="project" value="TreeGrafter"/>
</dbReference>
<dbReference type="GO" id="GO:0006696">
    <property type="term" value="P:ergosterol biosynthetic process"/>
    <property type="evidence" value="ECO:0007669"/>
    <property type="project" value="TreeGrafter"/>
</dbReference>
<protein>
    <submittedName>
        <fullName evidence="3">S-adenosyl-L-methionine-dependent methyltransferase</fullName>
    </submittedName>
</protein>
<feature type="domain" description="Methyltransferase" evidence="2">
    <location>
        <begin position="140"/>
        <end position="234"/>
    </location>
</feature>
<dbReference type="PANTHER" id="PTHR44068:SF4">
    <property type="entry name" value="S-ADENOSYL-METHIONINE-STEROL-C-METHYLTRANSFERAS (AFU_ORTHOLOGUE AFUA_4G09190)"/>
    <property type="match status" value="1"/>
</dbReference>
<dbReference type="eggNOG" id="KOG1269">
    <property type="taxonomic scope" value="Eukaryota"/>
</dbReference>
<sequence length="383" mass="43309">MAESAAVAPAPAQHETRPSNVKKPRAPRKSERIQTALRSYKVLKDLTPEQMQNFMDSYQIYSLDWADEKTMIATLGFDYKQKVGQKLADYYCVLNHLCALGELEKMYIPPYLCDKNIITNQWMYEESVCKELTLPPKARVLELGCGRGRVAAHVSQTTSAQITGLNIDQDQLASAREWNKRQGLNNEFIHADFNELPLPLESESYDAFYQIQAFSLAKDHEALCKELYRLLKPGARLSLLDWVSLEAYDPKNEHHQELFRKIKPLIGAVGTPTPASLESALSKAGFRVLQSNNANVGGIQAPLIEQADGYFRMARKAILGGVRVGVFPPHFKTLFNRLTQDCDAFIEADRAGLCTTTWHWLAEKPLTTRAWREVGILDSRDLY</sequence>
<dbReference type="PANTHER" id="PTHR44068">
    <property type="entry name" value="ZGC:194242"/>
    <property type="match status" value="1"/>
</dbReference>
<dbReference type="GeneID" id="27899972"/>
<accession>N1QHE0</accession>
<evidence type="ECO:0000256" key="1">
    <source>
        <dbReference type="SAM" id="MobiDB-lite"/>
    </source>
</evidence>
<dbReference type="GO" id="GO:0032259">
    <property type="term" value="P:methylation"/>
    <property type="evidence" value="ECO:0007669"/>
    <property type="project" value="UniProtKB-KW"/>
</dbReference>
<gene>
    <name evidence="3" type="ORF">SEPMUDRAFT_137362</name>
</gene>
<dbReference type="STRING" id="692275.N1QHE0"/>
<dbReference type="OrthoDB" id="540004at2759"/>
<dbReference type="AlphaFoldDB" id="N1QHE0"/>
<proteinExistence type="predicted"/>
<dbReference type="GO" id="GO:0003838">
    <property type="term" value="F:sterol 24-C-methyltransferase activity"/>
    <property type="evidence" value="ECO:0007669"/>
    <property type="project" value="TreeGrafter"/>
</dbReference>
<dbReference type="InterPro" id="IPR041698">
    <property type="entry name" value="Methyltransf_25"/>
</dbReference>
<evidence type="ECO:0000259" key="2">
    <source>
        <dbReference type="Pfam" id="PF13649"/>
    </source>
</evidence>
<dbReference type="RefSeq" id="XP_016764726.1">
    <property type="nucleotide sequence ID" value="XM_016902835.1"/>
</dbReference>
<dbReference type="SUPFAM" id="SSF53335">
    <property type="entry name" value="S-adenosyl-L-methionine-dependent methyltransferases"/>
    <property type="match status" value="1"/>
</dbReference>
<reference evidence="3 4" key="1">
    <citation type="journal article" date="2012" name="PLoS Pathog.">
        <title>Diverse lifestyles and strategies of plant pathogenesis encoded in the genomes of eighteen Dothideomycetes fungi.</title>
        <authorList>
            <person name="Ohm R.A."/>
            <person name="Feau N."/>
            <person name="Henrissat B."/>
            <person name="Schoch C.L."/>
            <person name="Horwitz B.A."/>
            <person name="Barry K.W."/>
            <person name="Condon B.J."/>
            <person name="Copeland A.C."/>
            <person name="Dhillon B."/>
            <person name="Glaser F."/>
            <person name="Hesse C.N."/>
            <person name="Kosti I."/>
            <person name="LaButti K."/>
            <person name="Lindquist E.A."/>
            <person name="Lucas S."/>
            <person name="Salamov A.A."/>
            <person name="Bradshaw R.E."/>
            <person name="Ciuffetti L."/>
            <person name="Hamelin R.C."/>
            <person name="Kema G.H.J."/>
            <person name="Lawrence C."/>
            <person name="Scott J.A."/>
            <person name="Spatafora J.W."/>
            <person name="Turgeon B.G."/>
            <person name="de Wit P.J.G.M."/>
            <person name="Zhong S."/>
            <person name="Goodwin S.B."/>
            <person name="Grigoriev I.V."/>
        </authorList>
    </citation>
    <scope>NUCLEOTIDE SEQUENCE [LARGE SCALE GENOMIC DNA]</scope>
    <source>
        <strain evidence="3 4">SO2202</strain>
    </source>
</reference>
<keyword evidence="3" id="KW-0489">Methyltransferase</keyword>
<feature type="region of interest" description="Disordered" evidence="1">
    <location>
        <begin position="1"/>
        <end position="29"/>
    </location>
</feature>
<dbReference type="HOGENOM" id="CLU_046304_0_0_1"/>
<evidence type="ECO:0000313" key="4">
    <source>
        <dbReference type="Proteomes" id="UP000016931"/>
    </source>
</evidence>
<dbReference type="InterPro" id="IPR050447">
    <property type="entry name" value="Erg6_SMT_methyltransf"/>
</dbReference>
<keyword evidence="4" id="KW-1185">Reference proteome</keyword>
<organism evidence="3 4">
    <name type="scientific">Sphaerulina musiva (strain SO2202)</name>
    <name type="common">Poplar stem canker fungus</name>
    <name type="synonym">Septoria musiva</name>
    <dbReference type="NCBI Taxonomy" id="692275"/>
    <lineage>
        <taxon>Eukaryota</taxon>
        <taxon>Fungi</taxon>
        <taxon>Dikarya</taxon>
        <taxon>Ascomycota</taxon>
        <taxon>Pezizomycotina</taxon>
        <taxon>Dothideomycetes</taxon>
        <taxon>Dothideomycetidae</taxon>
        <taxon>Mycosphaerellales</taxon>
        <taxon>Mycosphaerellaceae</taxon>
        <taxon>Sphaerulina</taxon>
    </lineage>
</organism>
<dbReference type="EMBL" id="KB456260">
    <property type="protein sequence ID" value="EMF16605.1"/>
    <property type="molecule type" value="Genomic_DNA"/>
</dbReference>
<keyword evidence="3" id="KW-0808">Transferase</keyword>
<dbReference type="InterPro" id="IPR029063">
    <property type="entry name" value="SAM-dependent_MTases_sf"/>
</dbReference>
<dbReference type="Gene3D" id="3.40.50.150">
    <property type="entry name" value="Vaccinia Virus protein VP39"/>
    <property type="match status" value="1"/>
</dbReference>
<dbReference type="Proteomes" id="UP000016931">
    <property type="component" value="Unassembled WGS sequence"/>
</dbReference>
<feature type="compositionally biased region" description="Low complexity" evidence="1">
    <location>
        <begin position="1"/>
        <end position="12"/>
    </location>
</feature>
<dbReference type="CDD" id="cd02440">
    <property type="entry name" value="AdoMet_MTases"/>
    <property type="match status" value="1"/>
</dbReference>